<evidence type="ECO:0000256" key="7">
    <source>
        <dbReference type="HAMAP-Rule" id="MF_00114"/>
    </source>
</evidence>
<dbReference type="InterPro" id="IPR011343">
    <property type="entry name" value="DeoC"/>
</dbReference>
<sequence>MSTISQYIDHTALSADTTEEKIKSLCLEAEKFQFWSVCINPAYIPLAKKMLANSDVKICTVVGFPLGATLSKVKVFEAISAIEMGADEIDMVVNIGWVKSGKWNAVREDIQCVFDACVTTPLKVIFETCLLNEQEIENLGKICSDIGVAFIKTSTGFSHSGATINAVKLMKQSVGNSVQIKASGGIKTKEVAEQMLLAGATRLGTSSGVMIITGESNTTGQY</sequence>
<dbReference type="SMART" id="SM01133">
    <property type="entry name" value="DeoC"/>
    <property type="match status" value="1"/>
</dbReference>
<dbReference type="HAMAP" id="MF_00114">
    <property type="entry name" value="DeoC_type1"/>
    <property type="match status" value="1"/>
</dbReference>
<dbReference type="RefSeq" id="WP_157402490.1">
    <property type="nucleotide sequence ID" value="NZ_JABULY010000010.1"/>
</dbReference>
<dbReference type="PANTHER" id="PTHR10889:SF1">
    <property type="entry name" value="DEOXYRIBOSE-PHOSPHATE ALDOLASE"/>
    <property type="match status" value="1"/>
</dbReference>
<keyword evidence="4 7" id="KW-0704">Schiff base</keyword>
<comment type="similarity">
    <text evidence="1 7">Belongs to the DeoC/FbaB aldolase family. DeoC type 1 subfamily.</text>
</comment>
<dbReference type="Pfam" id="PF01791">
    <property type="entry name" value="DeoC"/>
    <property type="match status" value="1"/>
</dbReference>
<dbReference type="SUPFAM" id="SSF51569">
    <property type="entry name" value="Aldolase"/>
    <property type="match status" value="1"/>
</dbReference>
<gene>
    <name evidence="7" type="primary">deoC</name>
    <name evidence="8" type="ORF">HT657_09390</name>
    <name evidence="9" type="ORF">HT672_09265</name>
</gene>
<keyword evidence="3 7" id="KW-0456">Lyase</keyword>
<dbReference type="GeneID" id="65548281"/>
<evidence type="ECO:0000256" key="6">
    <source>
        <dbReference type="ARBA" id="ARBA00056337"/>
    </source>
</evidence>
<evidence type="ECO:0000256" key="3">
    <source>
        <dbReference type="ARBA" id="ARBA00023239"/>
    </source>
</evidence>
<dbReference type="Gene3D" id="3.20.20.70">
    <property type="entry name" value="Aldolase class I"/>
    <property type="match status" value="1"/>
</dbReference>
<dbReference type="OrthoDB" id="6579831at2"/>
<dbReference type="EMBL" id="JABULY010000010">
    <property type="protein sequence ID" value="MBV6532327.1"/>
    <property type="molecule type" value="Genomic_DNA"/>
</dbReference>
<comment type="pathway">
    <text evidence="7">Carbohydrate degradation; 2-deoxy-D-ribose 1-phosphate degradation; D-glyceraldehyde 3-phosphate and acetaldehyde from 2-deoxy-alpha-D-ribose 1-phosphate: step 2/2.</text>
</comment>
<reference evidence="9 11" key="1">
    <citation type="journal article" date="2021" name="Mol. Ecol.">
        <title>Polar bear-adapted Ursidibacter maritimus are remarkably conserved after generations in captivity.</title>
        <authorList>
            <person name="Espinosa-Gongora C."/>
            <person name="Hansen M.J."/>
            <person name="Bertelsen M.F."/>
            <person name="Bojesen A.M."/>
        </authorList>
    </citation>
    <scope>NUCLEOTIDE SEQUENCE</scope>
    <source>
        <strain evidence="9">Pb43105x</strain>
        <strain evidence="8 11">Pb43106</strain>
    </source>
</reference>
<feature type="active site" description="Proton donor/acceptor" evidence="7">
    <location>
        <position position="90"/>
    </location>
</feature>
<accession>A0A949WKI0</accession>
<evidence type="ECO:0000256" key="5">
    <source>
        <dbReference type="ARBA" id="ARBA00048791"/>
    </source>
</evidence>
<dbReference type="Proteomes" id="UP000732858">
    <property type="component" value="Unassembled WGS sequence"/>
</dbReference>
<dbReference type="EMBL" id="JABUMC010000028">
    <property type="protein sequence ID" value="MBV6547456.1"/>
    <property type="molecule type" value="Genomic_DNA"/>
</dbReference>
<organism evidence="9 10">
    <name type="scientific">Ursidibacter maritimus</name>
    <dbReference type="NCBI Taxonomy" id="1331689"/>
    <lineage>
        <taxon>Bacteria</taxon>
        <taxon>Pseudomonadati</taxon>
        <taxon>Pseudomonadota</taxon>
        <taxon>Gammaproteobacteria</taxon>
        <taxon>Pasteurellales</taxon>
        <taxon>Pasteurellaceae</taxon>
        <taxon>Ursidibacter</taxon>
    </lineage>
</organism>
<comment type="subcellular location">
    <subcellularLocation>
        <location evidence="7">Cytoplasm</location>
    </subcellularLocation>
</comment>
<dbReference type="FunFam" id="3.20.20.70:FF:000044">
    <property type="entry name" value="Deoxyribose-phosphate aldolase"/>
    <property type="match status" value="1"/>
</dbReference>
<feature type="active site" description="Schiff-base intermediate with acetaldehyde" evidence="7">
    <location>
        <position position="152"/>
    </location>
</feature>
<dbReference type="Proteomes" id="UP001196379">
    <property type="component" value="Unassembled WGS sequence"/>
</dbReference>
<dbReference type="InterPro" id="IPR028581">
    <property type="entry name" value="DeoC_typeI"/>
</dbReference>
<dbReference type="PANTHER" id="PTHR10889">
    <property type="entry name" value="DEOXYRIBOSE-PHOSPHATE ALDOLASE"/>
    <property type="match status" value="1"/>
</dbReference>
<comment type="caution">
    <text evidence="9">The sequence shown here is derived from an EMBL/GenBank/DDBJ whole genome shotgun (WGS) entry which is preliminary data.</text>
</comment>
<dbReference type="GO" id="GO:0004139">
    <property type="term" value="F:deoxyribose-phosphate aldolase activity"/>
    <property type="evidence" value="ECO:0007669"/>
    <property type="project" value="UniProtKB-UniRule"/>
</dbReference>
<evidence type="ECO:0000256" key="4">
    <source>
        <dbReference type="ARBA" id="ARBA00023270"/>
    </source>
</evidence>
<evidence type="ECO:0000313" key="9">
    <source>
        <dbReference type="EMBL" id="MBV6547456.1"/>
    </source>
</evidence>
<keyword evidence="11" id="KW-1185">Reference proteome</keyword>
<dbReference type="CDD" id="cd00959">
    <property type="entry name" value="DeoC"/>
    <property type="match status" value="1"/>
</dbReference>
<dbReference type="EC" id="4.1.2.4" evidence="7"/>
<dbReference type="InterPro" id="IPR013785">
    <property type="entry name" value="Aldolase_TIM"/>
</dbReference>
<dbReference type="GO" id="GO:0006018">
    <property type="term" value="P:2-deoxyribose 1-phosphate catabolic process"/>
    <property type="evidence" value="ECO:0007669"/>
    <property type="project" value="UniProtKB-UniRule"/>
</dbReference>
<dbReference type="AlphaFoldDB" id="A0A949WKI0"/>
<protein>
    <recommendedName>
        <fullName evidence="7">Deoxyribose-phosphate aldolase</fullName>
        <shortName evidence="7">DERA</shortName>
        <ecNumber evidence="7">4.1.2.4</ecNumber>
    </recommendedName>
    <alternativeName>
        <fullName evidence="7">2-deoxy-D-ribose 5-phosphate aldolase</fullName>
    </alternativeName>
    <alternativeName>
        <fullName evidence="7">Phosphodeoxyriboaldolase</fullName>
        <shortName evidence="7">Deoxyriboaldolase</shortName>
    </alternativeName>
</protein>
<dbReference type="NCBIfam" id="TIGR00126">
    <property type="entry name" value="deoC"/>
    <property type="match status" value="1"/>
</dbReference>
<evidence type="ECO:0000256" key="1">
    <source>
        <dbReference type="ARBA" id="ARBA00010936"/>
    </source>
</evidence>
<evidence type="ECO:0000313" key="11">
    <source>
        <dbReference type="Proteomes" id="UP001196379"/>
    </source>
</evidence>
<feature type="active site" description="Proton donor/acceptor" evidence="7">
    <location>
        <position position="181"/>
    </location>
</feature>
<proteinExistence type="inferred from homology"/>
<keyword evidence="2 7" id="KW-0963">Cytoplasm</keyword>
<dbReference type="PIRSF" id="PIRSF001357">
    <property type="entry name" value="DeoC"/>
    <property type="match status" value="1"/>
</dbReference>
<dbReference type="GO" id="GO:0016052">
    <property type="term" value="P:carbohydrate catabolic process"/>
    <property type="evidence" value="ECO:0007669"/>
    <property type="project" value="TreeGrafter"/>
</dbReference>
<dbReference type="GO" id="GO:0005737">
    <property type="term" value="C:cytoplasm"/>
    <property type="evidence" value="ECO:0007669"/>
    <property type="project" value="UniProtKB-SubCell"/>
</dbReference>
<name>A0A949WKI0_9PAST</name>
<dbReference type="InterPro" id="IPR002915">
    <property type="entry name" value="DeoC/FbaB/LacD_aldolase"/>
</dbReference>
<comment type="catalytic activity">
    <reaction evidence="5 7">
        <text>2-deoxy-D-ribose 5-phosphate = D-glyceraldehyde 3-phosphate + acetaldehyde</text>
        <dbReference type="Rhea" id="RHEA:12821"/>
        <dbReference type="ChEBI" id="CHEBI:15343"/>
        <dbReference type="ChEBI" id="CHEBI:59776"/>
        <dbReference type="ChEBI" id="CHEBI:62877"/>
        <dbReference type="EC" id="4.1.2.4"/>
    </reaction>
</comment>
<evidence type="ECO:0000313" key="8">
    <source>
        <dbReference type="EMBL" id="MBV6532327.1"/>
    </source>
</evidence>
<comment type="function">
    <text evidence="6 7">Catalyzes a reversible aldol reaction between acetaldehyde and D-glyceraldehyde 3-phosphate to generate 2-deoxy-D-ribose 5-phosphate.</text>
</comment>
<dbReference type="GO" id="GO:0009264">
    <property type="term" value="P:deoxyribonucleotide catabolic process"/>
    <property type="evidence" value="ECO:0007669"/>
    <property type="project" value="UniProtKB-UniRule"/>
</dbReference>
<evidence type="ECO:0000256" key="2">
    <source>
        <dbReference type="ARBA" id="ARBA00022490"/>
    </source>
</evidence>
<evidence type="ECO:0000313" key="10">
    <source>
        <dbReference type="Proteomes" id="UP000732858"/>
    </source>
</evidence>